<dbReference type="Pfam" id="PF00650">
    <property type="entry name" value="CRAL_TRIO"/>
    <property type="match status" value="1"/>
</dbReference>
<dbReference type="GO" id="GO:0016020">
    <property type="term" value="C:membrane"/>
    <property type="evidence" value="ECO:0007669"/>
    <property type="project" value="TreeGrafter"/>
</dbReference>
<dbReference type="SUPFAM" id="SSF46938">
    <property type="entry name" value="CRAL/TRIO N-terminal domain"/>
    <property type="match status" value="1"/>
</dbReference>
<dbReference type="InterPro" id="IPR001251">
    <property type="entry name" value="CRAL-TRIO_dom"/>
</dbReference>
<proteinExistence type="predicted"/>
<protein>
    <recommendedName>
        <fullName evidence="1">CRAL-TRIO domain-containing protein</fullName>
    </recommendedName>
</protein>
<dbReference type="PANTHER" id="PTHR10174:SF130">
    <property type="entry name" value="ALPHA-TOCOPHEROL TRANSFER PROTEIN-LIKE"/>
    <property type="match status" value="1"/>
</dbReference>
<dbReference type="Proteomes" id="UP001497525">
    <property type="component" value="Unassembled WGS sequence"/>
</dbReference>
<evidence type="ECO:0000313" key="3">
    <source>
        <dbReference type="Proteomes" id="UP001497525"/>
    </source>
</evidence>
<dbReference type="CDD" id="cd00170">
    <property type="entry name" value="SEC14"/>
    <property type="match status" value="1"/>
</dbReference>
<evidence type="ECO:0000313" key="2">
    <source>
        <dbReference type="EMBL" id="CAL5132270.1"/>
    </source>
</evidence>
<organism evidence="2 3">
    <name type="scientific">Calicophoron daubneyi</name>
    <name type="common">Rumen fluke</name>
    <name type="synonym">Paramphistomum daubneyi</name>
    <dbReference type="NCBI Taxonomy" id="300641"/>
    <lineage>
        <taxon>Eukaryota</taxon>
        <taxon>Metazoa</taxon>
        <taxon>Spiralia</taxon>
        <taxon>Lophotrochozoa</taxon>
        <taxon>Platyhelminthes</taxon>
        <taxon>Trematoda</taxon>
        <taxon>Digenea</taxon>
        <taxon>Plagiorchiida</taxon>
        <taxon>Pronocephalata</taxon>
        <taxon>Paramphistomoidea</taxon>
        <taxon>Paramphistomidae</taxon>
        <taxon>Calicophoron</taxon>
    </lineage>
</organism>
<dbReference type="PROSITE" id="PS50191">
    <property type="entry name" value="CRAL_TRIO"/>
    <property type="match status" value="1"/>
</dbReference>
<dbReference type="InterPro" id="IPR036865">
    <property type="entry name" value="CRAL-TRIO_dom_sf"/>
</dbReference>
<dbReference type="SUPFAM" id="SSF52087">
    <property type="entry name" value="CRAL/TRIO domain"/>
    <property type="match status" value="1"/>
</dbReference>
<dbReference type="GO" id="GO:1902936">
    <property type="term" value="F:phosphatidylinositol bisphosphate binding"/>
    <property type="evidence" value="ECO:0007669"/>
    <property type="project" value="TreeGrafter"/>
</dbReference>
<dbReference type="PRINTS" id="PR00180">
    <property type="entry name" value="CRETINALDHBP"/>
</dbReference>
<evidence type="ECO:0000259" key="1">
    <source>
        <dbReference type="PROSITE" id="PS50191"/>
    </source>
</evidence>
<dbReference type="SMART" id="SM00516">
    <property type="entry name" value="SEC14"/>
    <property type="match status" value="1"/>
</dbReference>
<dbReference type="InterPro" id="IPR036273">
    <property type="entry name" value="CRAL/TRIO_N_dom_sf"/>
</dbReference>
<dbReference type="Gene3D" id="3.40.525.10">
    <property type="entry name" value="CRAL-TRIO lipid binding domain"/>
    <property type="match status" value="1"/>
</dbReference>
<sequence length="289" mass="33257">MDLCIDVIELPEDVVEKAKIELGEAPDERMEAISELKNQILQQDIQGCLSDGFLLRFLRFEKFNVENALQAYNDYYGVRRLYPEVFENLRPTLVEHVFTDRVAARLESPTSDGCPVIYFHPGQWDPQQWPLMDIFRANFLLAEELLLRWPSAQVHGVVILVNLSGFSWSHCTSMLDLSFLRMAVHFLQGCTPIRIRAIHIFNQPLLFGCIFSIFKPLLKENMQNRIKLHGNSLESLHADLPPQILPINCELGGTAKAIPNQTYLDELRQLDAFFEKLTKPPMEKDTTEE</sequence>
<dbReference type="SMART" id="SM01100">
    <property type="entry name" value="CRAL_TRIO_N"/>
    <property type="match status" value="1"/>
</dbReference>
<accession>A0AAV2T785</accession>
<dbReference type="PANTHER" id="PTHR10174">
    <property type="entry name" value="ALPHA-TOCOPHEROL TRANSFER PROTEIN-RELATED"/>
    <property type="match status" value="1"/>
</dbReference>
<dbReference type="Gene3D" id="1.10.8.20">
    <property type="entry name" value="N-terminal domain of phosphatidylinositol transfer protein sec14p"/>
    <property type="match status" value="1"/>
</dbReference>
<dbReference type="AlphaFoldDB" id="A0AAV2T785"/>
<feature type="domain" description="CRAL-TRIO" evidence="1">
    <location>
        <begin position="90"/>
        <end position="259"/>
    </location>
</feature>
<dbReference type="EMBL" id="CAXLJL010000123">
    <property type="protein sequence ID" value="CAL5132270.1"/>
    <property type="molecule type" value="Genomic_DNA"/>
</dbReference>
<dbReference type="Gene3D" id="1.20.5.1200">
    <property type="entry name" value="Alpha-tocopherol transfer"/>
    <property type="match status" value="1"/>
</dbReference>
<gene>
    <name evidence="2" type="ORF">CDAUBV1_LOCUS5110</name>
</gene>
<name>A0AAV2T785_CALDB</name>
<comment type="caution">
    <text evidence="2">The sequence shown here is derived from an EMBL/GenBank/DDBJ whole genome shotgun (WGS) entry which is preliminary data.</text>
</comment>
<dbReference type="InterPro" id="IPR011074">
    <property type="entry name" value="CRAL/TRIO_N_dom"/>
</dbReference>
<reference evidence="2" key="1">
    <citation type="submission" date="2024-06" db="EMBL/GenBank/DDBJ databases">
        <authorList>
            <person name="Liu X."/>
            <person name="Lenzi L."/>
            <person name="Haldenby T S."/>
            <person name="Uol C."/>
        </authorList>
    </citation>
    <scope>NUCLEOTIDE SEQUENCE</scope>
</reference>